<evidence type="ECO:0000313" key="2">
    <source>
        <dbReference type="Proteomes" id="UP001159428"/>
    </source>
</evidence>
<dbReference type="Proteomes" id="UP001159428">
    <property type="component" value="Unassembled WGS sequence"/>
</dbReference>
<reference evidence="1 2" key="1">
    <citation type="submission" date="2022-05" db="EMBL/GenBank/DDBJ databases">
        <authorList>
            <consortium name="Genoscope - CEA"/>
            <person name="William W."/>
        </authorList>
    </citation>
    <scope>NUCLEOTIDE SEQUENCE [LARGE SCALE GENOMIC DNA]</scope>
</reference>
<comment type="caution">
    <text evidence="1">The sequence shown here is derived from an EMBL/GenBank/DDBJ whole genome shotgun (WGS) entry which is preliminary data.</text>
</comment>
<evidence type="ECO:0000313" key="1">
    <source>
        <dbReference type="EMBL" id="CAH3037707.1"/>
    </source>
</evidence>
<dbReference type="EMBL" id="CALNXJ010000004">
    <property type="protein sequence ID" value="CAH3037707.1"/>
    <property type="molecule type" value="Genomic_DNA"/>
</dbReference>
<dbReference type="AlphaFoldDB" id="A0AAU9VX29"/>
<name>A0AAU9VX29_9CNID</name>
<accession>A0AAU9VX29</accession>
<keyword evidence="2" id="KW-1185">Reference proteome</keyword>
<feature type="non-terminal residue" evidence="1">
    <location>
        <position position="1"/>
    </location>
</feature>
<protein>
    <submittedName>
        <fullName evidence="1">Uncharacterized protein</fullName>
    </submittedName>
</protein>
<gene>
    <name evidence="1" type="ORF">PMEA_00021312</name>
</gene>
<proteinExistence type="predicted"/>
<organism evidence="1 2">
    <name type="scientific">Pocillopora meandrina</name>
    <dbReference type="NCBI Taxonomy" id="46732"/>
    <lineage>
        <taxon>Eukaryota</taxon>
        <taxon>Metazoa</taxon>
        <taxon>Cnidaria</taxon>
        <taxon>Anthozoa</taxon>
        <taxon>Hexacorallia</taxon>
        <taxon>Scleractinia</taxon>
        <taxon>Astrocoeniina</taxon>
        <taxon>Pocilloporidae</taxon>
        <taxon>Pocillopora</taxon>
    </lineage>
</organism>
<sequence>SVTESVKRILNSHNVKVAPKPFQTLGRIFAKPKDPVTKELRTEAIYSIPCNDCDNEYSGQTKLYKQSLLIHEYCTRTEVHKVKGNFAFLEQALLAIEHRQTLVTISFVFNDLANALDYSEERFARLLQSVHFLHRTLLRITDDRDCKTTT</sequence>